<feature type="transmembrane region" description="Helical" evidence="1">
    <location>
        <begin position="66"/>
        <end position="86"/>
    </location>
</feature>
<feature type="transmembrane region" description="Helical" evidence="1">
    <location>
        <begin position="12"/>
        <end position="35"/>
    </location>
</feature>
<protein>
    <submittedName>
        <fullName evidence="2">Uncharacterized protein</fullName>
    </submittedName>
</protein>
<organism evidence="2 3">
    <name type="scientific">Streptomyces bathyalis</name>
    <dbReference type="NCBI Taxonomy" id="2710756"/>
    <lineage>
        <taxon>Bacteria</taxon>
        <taxon>Bacillati</taxon>
        <taxon>Actinomycetota</taxon>
        <taxon>Actinomycetes</taxon>
        <taxon>Kitasatosporales</taxon>
        <taxon>Streptomycetaceae</taxon>
        <taxon>Streptomyces</taxon>
    </lineage>
</organism>
<accession>A0A7T1T4A0</accession>
<evidence type="ECO:0000313" key="2">
    <source>
        <dbReference type="EMBL" id="QPP06138.1"/>
    </source>
</evidence>
<gene>
    <name evidence="2" type="ORF">G4Z16_06700</name>
</gene>
<feature type="transmembrane region" description="Helical" evidence="1">
    <location>
        <begin position="41"/>
        <end position="59"/>
    </location>
</feature>
<sequence length="88" mass="9358">MDGEDDPYRYLYITGLIAGGLFALAYWAILVVSLLTSGFTLGGLLITVLVSVAAWLGFLGWRRRKVAFSGGGLALLLAAMALSRYVSG</sequence>
<dbReference type="KEGG" id="sbat:G4Z16_06700"/>
<evidence type="ECO:0000313" key="3">
    <source>
        <dbReference type="Proteomes" id="UP000595046"/>
    </source>
</evidence>
<keyword evidence="3" id="KW-1185">Reference proteome</keyword>
<keyword evidence="1" id="KW-1133">Transmembrane helix</keyword>
<keyword evidence="1" id="KW-0812">Transmembrane</keyword>
<dbReference type="AlphaFoldDB" id="A0A7T1T4A0"/>
<dbReference type="RefSeq" id="WP_197349745.1">
    <property type="nucleotide sequence ID" value="NZ_CP048882.1"/>
</dbReference>
<dbReference type="Proteomes" id="UP000595046">
    <property type="component" value="Chromosome"/>
</dbReference>
<name>A0A7T1T4A0_9ACTN</name>
<evidence type="ECO:0000256" key="1">
    <source>
        <dbReference type="SAM" id="Phobius"/>
    </source>
</evidence>
<dbReference type="EMBL" id="CP048882">
    <property type="protein sequence ID" value="QPP06138.1"/>
    <property type="molecule type" value="Genomic_DNA"/>
</dbReference>
<proteinExistence type="predicted"/>
<keyword evidence="1" id="KW-0472">Membrane</keyword>
<reference evidence="3" key="1">
    <citation type="submission" date="2020-02" db="EMBL/GenBank/DDBJ databases">
        <title>Streptomyces sp. ASO4wet.</title>
        <authorList>
            <person name="Risdian C."/>
            <person name="Landwehr W."/>
            <person name="Schupp P."/>
            <person name="Wink J."/>
        </authorList>
    </citation>
    <scope>NUCLEOTIDE SEQUENCE [LARGE SCALE GENOMIC DNA]</scope>
    <source>
        <strain evidence="3">ASO4wet</strain>
    </source>
</reference>